<dbReference type="Proteomes" id="UP001177744">
    <property type="component" value="Unassembled WGS sequence"/>
</dbReference>
<name>A0AA40HV68_CNENI</name>
<sequence length="230" mass="25784">MGFAEIQKLRSHPRAAESEYGAHMTDRFAIHMNPHHLHIPIPALHDESVSKIQVQNSVPLLWRGCYLPAQLQLHIRPCILGAMSGDSQGPHHPWGSVPEVSWRENTARTGPHRRFSSQQPSPGQRSSAGNYNPHSLPGEQSAYRSWRTAAHAPSWAPWVVWLQGESKAKKRVAQVYSAITLVTTWLQLQLPRFEDENNLGGILQTTLHTKLEGFHTQISKDSPEQGNVAK</sequence>
<feature type="region of interest" description="Disordered" evidence="1">
    <location>
        <begin position="105"/>
        <end position="136"/>
    </location>
</feature>
<dbReference type="AlphaFoldDB" id="A0AA40HV68"/>
<organism evidence="3 4">
    <name type="scientific">Cnephaeus nilssonii</name>
    <name type="common">Northern bat</name>
    <name type="synonym">Eptesicus nilssonii</name>
    <dbReference type="NCBI Taxonomy" id="3371016"/>
    <lineage>
        <taxon>Eukaryota</taxon>
        <taxon>Metazoa</taxon>
        <taxon>Chordata</taxon>
        <taxon>Craniata</taxon>
        <taxon>Vertebrata</taxon>
        <taxon>Euteleostomi</taxon>
        <taxon>Mammalia</taxon>
        <taxon>Eutheria</taxon>
        <taxon>Laurasiatheria</taxon>
        <taxon>Chiroptera</taxon>
        <taxon>Yangochiroptera</taxon>
        <taxon>Vespertilionidae</taxon>
        <taxon>Cnephaeus</taxon>
    </lineage>
</organism>
<dbReference type="InterPro" id="IPR003186">
    <property type="entry name" value="PA28_C"/>
</dbReference>
<dbReference type="EMBL" id="JAULJE010000011">
    <property type="protein sequence ID" value="KAK1337505.1"/>
    <property type="molecule type" value="Genomic_DNA"/>
</dbReference>
<accession>A0AA40HV68</accession>
<reference evidence="3" key="1">
    <citation type="submission" date="2023-06" db="EMBL/GenBank/DDBJ databases">
        <title>Reference genome for the Northern bat (Eptesicus nilssonii), a most northern bat species.</title>
        <authorList>
            <person name="Laine V.N."/>
            <person name="Pulliainen A.T."/>
            <person name="Lilley T.M."/>
        </authorList>
    </citation>
    <scope>NUCLEOTIDE SEQUENCE</scope>
    <source>
        <strain evidence="3">BLF_Eptnil</strain>
        <tissue evidence="3">Kidney</tissue>
    </source>
</reference>
<evidence type="ECO:0000313" key="4">
    <source>
        <dbReference type="Proteomes" id="UP001177744"/>
    </source>
</evidence>
<feature type="compositionally biased region" description="Low complexity" evidence="1">
    <location>
        <begin position="116"/>
        <end position="127"/>
    </location>
</feature>
<dbReference type="InterPro" id="IPR036252">
    <property type="entry name" value="Proteasome_activ_sf"/>
</dbReference>
<gene>
    <name evidence="3" type="ORF">QTO34_002135</name>
</gene>
<dbReference type="Pfam" id="PF02252">
    <property type="entry name" value="PA28_C"/>
    <property type="match status" value="1"/>
</dbReference>
<feature type="domain" description="Proteasome activator PA28 C-terminal" evidence="2">
    <location>
        <begin position="167"/>
        <end position="216"/>
    </location>
</feature>
<evidence type="ECO:0000313" key="3">
    <source>
        <dbReference type="EMBL" id="KAK1337505.1"/>
    </source>
</evidence>
<evidence type="ECO:0000256" key="1">
    <source>
        <dbReference type="SAM" id="MobiDB-lite"/>
    </source>
</evidence>
<dbReference type="Gene3D" id="1.20.120.180">
    <property type="entry name" value="Proteasome activator pa28, C-terminal domain"/>
    <property type="match status" value="1"/>
</dbReference>
<dbReference type="InterPro" id="IPR036997">
    <property type="entry name" value="PA28_C_sf"/>
</dbReference>
<protein>
    <recommendedName>
        <fullName evidence="2">Proteasome activator PA28 C-terminal domain-containing protein</fullName>
    </recommendedName>
</protein>
<dbReference type="SUPFAM" id="SSF47216">
    <property type="entry name" value="Proteasome activator"/>
    <property type="match status" value="1"/>
</dbReference>
<keyword evidence="4" id="KW-1185">Reference proteome</keyword>
<evidence type="ECO:0000259" key="2">
    <source>
        <dbReference type="Pfam" id="PF02252"/>
    </source>
</evidence>
<comment type="caution">
    <text evidence="3">The sequence shown here is derived from an EMBL/GenBank/DDBJ whole genome shotgun (WGS) entry which is preliminary data.</text>
</comment>
<proteinExistence type="predicted"/>
<dbReference type="GO" id="GO:0008537">
    <property type="term" value="C:proteasome activator complex"/>
    <property type="evidence" value="ECO:0007669"/>
    <property type="project" value="InterPro"/>
</dbReference>